<gene>
    <name evidence="3" type="ORF">HID58_031719</name>
    <name evidence="2" type="ORF">HID58_084246</name>
</gene>
<dbReference type="EMBL" id="JAGKQM010000009">
    <property type="protein sequence ID" value="KAH0908398.1"/>
    <property type="molecule type" value="Genomic_DNA"/>
</dbReference>
<accession>A0ABQ8BUD7</accession>
<evidence type="ECO:0000313" key="4">
    <source>
        <dbReference type="Proteomes" id="UP000824890"/>
    </source>
</evidence>
<dbReference type="Gene3D" id="3.80.10.10">
    <property type="entry name" value="Ribonuclease Inhibitor"/>
    <property type="match status" value="1"/>
</dbReference>
<evidence type="ECO:0000313" key="2">
    <source>
        <dbReference type="EMBL" id="KAH0855985.1"/>
    </source>
</evidence>
<dbReference type="Pfam" id="PF08387">
    <property type="entry name" value="FBD"/>
    <property type="match status" value="1"/>
</dbReference>
<comment type="caution">
    <text evidence="3">The sequence shown here is derived from an EMBL/GenBank/DDBJ whole genome shotgun (WGS) entry which is preliminary data.</text>
</comment>
<feature type="domain" description="FBD" evidence="1">
    <location>
        <begin position="167"/>
        <end position="227"/>
    </location>
</feature>
<dbReference type="Pfam" id="PF00646">
    <property type="entry name" value="F-box"/>
    <property type="match status" value="1"/>
</dbReference>
<dbReference type="EMBL" id="JAGKQM010000019">
    <property type="protein sequence ID" value="KAH0855985.1"/>
    <property type="molecule type" value="Genomic_DNA"/>
</dbReference>
<reference evidence="3 4" key="1">
    <citation type="submission" date="2021-05" db="EMBL/GenBank/DDBJ databases">
        <title>Genome Assembly of Synthetic Allotetraploid Brassica napus Reveals Homoeologous Exchanges between Subgenomes.</title>
        <authorList>
            <person name="Davis J.T."/>
        </authorList>
    </citation>
    <scope>NUCLEOTIDE SEQUENCE [LARGE SCALE GENOMIC DNA]</scope>
    <source>
        <strain evidence="4">cv. Da-Ae</strain>
        <tissue evidence="3">Seedling</tissue>
    </source>
</reference>
<organism evidence="3 4">
    <name type="scientific">Brassica napus</name>
    <name type="common">Rape</name>
    <dbReference type="NCBI Taxonomy" id="3708"/>
    <lineage>
        <taxon>Eukaryota</taxon>
        <taxon>Viridiplantae</taxon>
        <taxon>Streptophyta</taxon>
        <taxon>Embryophyta</taxon>
        <taxon>Tracheophyta</taxon>
        <taxon>Spermatophyta</taxon>
        <taxon>Magnoliopsida</taxon>
        <taxon>eudicotyledons</taxon>
        <taxon>Gunneridae</taxon>
        <taxon>Pentapetalae</taxon>
        <taxon>rosids</taxon>
        <taxon>malvids</taxon>
        <taxon>Brassicales</taxon>
        <taxon>Brassicaceae</taxon>
        <taxon>Brassiceae</taxon>
        <taxon>Brassica</taxon>
    </lineage>
</organism>
<dbReference type="InterPro" id="IPR036047">
    <property type="entry name" value="F-box-like_dom_sf"/>
</dbReference>
<dbReference type="SUPFAM" id="SSF52058">
    <property type="entry name" value="L domain-like"/>
    <property type="match status" value="1"/>
</dbReference>
<proteinExistence type="predicted"/>
<dbReference type="Gene3D" id="1.20.1280.50">
    <property type="match status" value="1"/>
</dbReference>
<dbReference type="Proteomes" id="UP000824890">
    <property type="component" value="Unassembled WGS sequence"/>
</dbReference>
<dbReference type="SUPFAM" id="SSF81383">
    <property type="entry name" value="F-box domain"/>
    <property type="match status" value="1"/>
</dbReference>
<feature type="domain" description="FBD" evidence="1">
    <location>
        <begin position="586"/>
        <end position="658"/>
    </location>
</feature>
<dbReference type="SMART" id="SM00579">
    <property type="entry name" value="FBD"/>
    <property type="match status" value="2"/>
</dbReference>
<dbReference type="InterPro" id="IPR050232">
    <property type="entry name" value="FBL13/AtMIF1-like"/>
</dbReference>
<protein>
    <recommendedName>
        <fullName evidence="1">FBD domain-containing protein</fullName>
    </recommendedName>
</protein>
<dbReference type="InterPro" id="IPR006566">
    <property type="entry name" value="FBD"/>
</dbReference>
<evidence type="ECO:0000313" key="3">
    <source>
        <dbReference type="EMBL" id="KAH0908398.1"/>
    </source>
</evidence>
<dbReference type="CDD" id="cd22160">
    <property type="entry name" value="F-box_AtFBL13-like"/>
    <property type="match status" value="1"/>
</dbReference>
<dbReference type="InterPro" id="IPR053781">
    <property type="entry name" value="F-box_AtFBL13-like"/>
</dbReference>
<dbReference type="InterPro" id="IPR013101">
    <property type="entry name" value="LRR_PRU1-like"/>
</dbReference>
<dbReference type="Pfam" id="PF07723">
    <property type="entry name" value="LRR_2"/>
    <property type="match status" value="1"/>
</dbReference>
<dbReference type="InterPro" id="IPR001810">
    <property type="entry name" value="F-box_dom"/>
</dbReference>
<sequence length="658" mass="76244">MVSKLEFGYESYQSEHERFSEIVYRLLLSNKAPVLERLQISFIRLGCGAVDVGMWIGIAYAHHVRELELNATSNNRETFRFPRSLYNFSKITNEKLLVSLTSIKRLSLALSPLELSTHKAQWWNLLLLMLDSSPKLQVLKLINKWLCEKNCLVAYKKWNREKNVYARLLLINLETFVWNGYKEHLEEEKVVVKEQLSPLNWDERLDMLEELKSVVRASNSPCKLIFKRVAGSMSNQDLENADRISELPEALILRILCLLPMKVAIATSLLSKQWRYLWKLMPKLKFDYLDHKCQLGTFSSNACRTLLSHMAPVLQSLYLNVHLERCNAKDTGVLLGIALGLHVHELVLEVRSRKVYKFPRSLFEVNTLGTLRLRYNVHMDVPSLVCFKSLRNLHLHYVDYMDNNSVTNLLGGCPNLKTLTVHRYSKSSVKTFTISVPSLEKLSIYNSNGGQLDWGYVINAPSLKILKIKGICGLGFCLIENVMQLVEASIIDVSSISKENLLGSLTSVKRLSLRISPLKVTFPTGSIFDQLVYLELHAYKEAWWNLLILMLDRSPKLKTLKFINKWHCEKDYVDRGEWKQPENVPKCFWFLLETFIWKGYKWQREDEKQVAKYVLKNAISLKRAFFSSKRIKLKEKVEVVKDLKSVVRASNSCQLIFR</sequence>
<dbReference type="PANTHER" id="PTHR31900:SF34">
    <property type="entry name" value="EMB|CAB62440.1-RELATED"/>
    <property type="match status" value="1"/>
</dbReference>
<evidence type="ECO:0000259" key="1">
    <source>
        <dbReference type="SMART" id="SM00579"/>
    </source>
</evidence>
<dbReference type="InterPro" id="IPR032675">
    <property type="entry name" value="LRR_dom_sf"/>
</dbReference>
<name>A0ABQ8BUD7_BRANA</name>
<dbReference type="PANTHER" id="PTHR31900">
    <property type="entry name" value="F-BOX/RNI SUPERFAMILY PROTEIN-RELATED"/>
    <property type="match status" value="1"/>
</dbReference>
<keyword evidence="4" id="KW-1185">Reference proteome</keyword>